<reference evidence="1" key="1">
    <citation type="journal article" date="2020" name="Stud. Mycol.">
        <title>101 Dothideomycetes genomes: a test case for predicting lifestyles and emergence of pathogens.</title>
        <authorList>
            <person name="Haridas S."/>
            <person name="Albert R."/>
            <person name="Binder M."/>
            <person name="Bloem J."/>
            <person name="Labutti K."/>
            <person name="Salamov A."/>
            <person name="Andreopoulos B."/>
            <person name="Baker S."/>
            <person name="Barry K."/>
            <person name="Bills G."/>
            <person name="Bluhm B."/>
            <person name="Cannon C."/>
            <person name="Castanera R."/>
            <person name="Culley D."/>
            <person name="Daum C."/>
            <person name="Ezra D."/>
            <person name="Gonzalez J."/>
            <person name="Henrissat B."/>
            <person name="Kuo A."/>
            <person name="Liang C."/>
            <person name="Lipzen A."/>
            <person name="Lutzoni F."/>
            <person name="Magnuson J."/>
            <person name="Mondo S."/>
            <person name="Nolan M."/>
            <person name="Ohm R."/>
            <person name="Pangilinan J."/>
            <person name="Park H.-J."/>
            <person name="Ramirez L."/>
            <person name="Alfaro M."/>
            <person name="Sun H."/>
            <person name="Tritt A."/>
            <person name="Yoshinaga Y."/>
            <person name="Zwiers L.-H."/>
            <person name="Turgeon B."/>
            <person name="Goodwin S."/>
            <person name="Spatafora J."/>
            <person name="Crous P."/>
            <person name="Grigoriev I."/>
        </authorList>
    </citation>
    <scope>NUCLEOTIDE SEQUENCE</scope>
    <source>
        <strain evidence="1">CBS 175.79</strain>
    </source>
</reference>
<dbReference type="PANTHER" id="PTHR42060">
    <property type="entry name" value="NHL REPEAT-CONTAINING PROTEIN-RELATED"/>
    <property type="match status" value="1"/>
</dbReference>
<keyword evidence="2" id="KW-1185">Reference proteome</keyword>
<name>A0A6A5XUW5_9PLEO</name>
<gene>
    <name evidence="1" type="ORF">BU24DRAFT_420039</name>
</gene>
<dbReference type="OrthoDB" id="9977941at2759"/>
<accession>A0A6A5XUW5</accession>
<dbReference type="Gene3D" id="2.120.10.30">
    <property type="entry name" value="TolB, C-terminal domain"/>
    <property type="match status" value="1"/>
</dbReference>
<dbReference type="GeneID" id="54284773"/>
<dbReference type="Proteomes" id="UP000799778">
    <property type="component" value="Unassembled WGS sequence"/>
</dbReference>
<dbReference type="RefSeq" id="XP_033385351.1">
    <property type="nucleotide sequence ID" value="XM_033527376.1"/>
</dbReference>
<evidence type="ECO:0000313" key="1">
    <source>
        <dbReference type="EMBL" id="KAF2017012.1"/>
    </source>
</evidence>
<organism evidence="1 2">
    <name type="scientific">Aaosphaeria arxii CBS 175.79</name>
    <dbReference type="NCBI Taxonomy" id="1450172"/>
    <lineage>
        <taxon>Eukaryota</taxon>
        <taxon>Fungi</taxon>
        <taxon>Dikarya</taxon>
        <taxon>Ascomycota</taxon>
        <taxon>Pezizomycotina</taxon>
        <taxon>Dothideomycetes</taxon>
        <taxon>Pleosporomycetidae</taxon>
        <taxon>Pleosporales</taxon>
        <taxon>Pleosporales incertae sedis</taxon>
        <taxon>Aaosphaeria</taxon>
    </lineage>
</organism>
<dbReference type="InterPro" id="IPR011042">
    <property type="entry name" value="6-blade_b-propeller_TolB-like"/>
</dbReference>
<protein>
    <submittedName>
        <fullName evidence="1">Uncharacterized protein</fullName>
    </submittedName>
</protein>
<dbReference type="PANTHER" id="PTHR42060:SF1">
    <property type="entry name" value="NHL REPEAT-CONTAINING PROTEIN"/>
    <property type="match status" value="1"/>
</dbReference>
<dbReference type="EMBL" id="ML978068">
    <property type="protein sequence ID" value="KAF2017012.1"/>
    <property type="molecule type" value="Genomic_DNA"/>
</dbReference>
<sequence>MGAAELYQVDPFAPSNGTTLIHTFPEATALFGIAELSRGNYAVIASLFNSTSLSGTNWTVWSVELQRNTAAEVSKIADVPDAGFLNGMTALNNHTLLIADSANGTVIKLDTRNGTYETAIDDASMKILPGAPLPVGINGLKLHREYLYYTSSTQGSVNRVKVDKEGYASGPIETISNSTTLVDELVVARDGSAIVARPLGNDVARFSLDGTHEILAGGLNSSDVAGAVSVTLGRTKKDRNVVYVSTNGGIAAPVNGTFTEGGKVVAITLQ</sequence>
<dbReference type="InterPro" id="IPR052998">
    <property type="entry name" value="Hetero-Diels-Alderase-like"/>
</dbReference>
<proteinExistence type="predicted"/>
<dbReference type="SUPFAM" id="SSF63829">
    <property type="entry name" value="Calcium-dependent phosphotriesterase"/>
    <property type="match status" value="1"/>
</dbReference>
<dbReference type="AlphaFoldDB" id="A0A6A5XUW5"/>
<evidence type="ECO:0000313" key="2">
    <source>
        <dbReference type="Proteomes" id="UP000799778"/>
    </source>
</evidence>